<dbReference type="Proteomes" id="UP000066376">
    <property type="component" value="Chromosome"/>
</dbReference>
<sequence length="258" mass="28728">MANEVVNQEGINKVVDVESAKAEWKAYQQLCKELLNDSDYQEYRQKTKDGFIFKKFPKKSAWAKLGRAFNVNTEIIGKEFVLTKTGETREAYYCIRATLPNGRTVESDGSCSRHEKGKGEATSHTIRSTAKTRATNRAISELIGAGEVSAEELDPNFHNGEKVKSNDVDLIEAEAHVAESGFTTADKLEEDDSKPVINNYVKSIAKQVIIGGHKPIRHLMTLKAKGCVKRGEIAEEYLEDILAFIDANCPEKIDEEEG</sequence>
<reference evidence="2 3" key="1">
    <citation type="journal article" date="2016" name="Genome Announc.">
        <title>Draft Genome Sequence of the Rumen Methanogen Methanobrevibacter olleyae YLM1.</title>
        <authorList>
            <person name="Kelly W.J."/>
            <person name="Li D."/>
            <person name="Lambie S.C."/>
            <person name="Cox F."/>
            <person name="Attwood G.T."/>
            <person name="Altermann E."/>
            <person name="Leahy S.C."/>
        </authorList>
    </citation>
    <scope>NUCLEOTIDE SEQUENCE [LARGE SCALE GENOMIC DNA]</scope>
    <source>
        <strain evidence="2 3">YLM1</strain>
    </source>
</reference>
<accession>A0A126R2L0</accession>
<keyword evidence="3" id="KW-1185">Reference proteome</keyword>
<evidence type="ECO:0000256" key="1">
    <source>
        <dbReference type="SAM" id="MobiDB-lite"/>
    </source>
</evidence>
<dbReference type="GeneID" id="28490046"/>
<evidence type="ECO:0000313" key="3">
    <source>
        <dbReference type="Proteomes" id="UP000066376"/>
    </source>
</evidence>
<dbReference type="AlphaFoldDB" id="A0A126R2L0"/>
<reference evidence="3" key="2">
    <citation type="submission" date="2016-02" db="EMBL/GenBank/DDBJ databases">
        <title>The draft genome sequence of the rumen methanogen Methanobrevibacter olleyae YLM1.</title>
        <authorList>
            <consortium name="New Zealand Agricultural Greenhouse Gas Research Centre/Pastoral Greenhouse Gas Research Consortium"/>
            <person name="Kelly W.J."/>
            <person name="Li D."/>
            <person name="Lambie S.C."/>
            <person name="Attwood G.T."/>
            <person name="Altermann E."/>
            <person name="Leahy S.C."/>
        </authorList>
    </citation>
    <scope>NUCLEOTIDE SEQUENCE [LARGE SCALE GENOMIC DNA]</scope>
    <source>
        <strain evidence="3">YLM1</strain>
    </source>
</reference>
<dbReference type="PANTHER" id="PTHR37731">
    <property type="entry name" value="PEPTIDE TRANSPORTER FAMILY PROTEIN"/>
    <property type="match status" value="1"/>
</dbReference>
<dbReference type="KEGG" id="mol:YLM1_1733"/>
<dbReference type="STRING" id="294671.YLM1_1733"/>
<feature type="compositionally biased region" description="Basic and acidic residues" evidence="1">
    <location>
        <begin position="111"/>
        <end position="121"/>
    </location>
</feature>
<dbReference type="RefSeq" id="WP_067148614.1">
    <property type="nucleotide sequence ID" value="NZ_CP014265.1"/>
</dbReference>
<dbReference type="PANTHER" id="PTHR37731:SF1">
    <property type="entry name" value="PEPTIDE TRANSPORTER FAMILY PROTEIN"/>
    <property type="match status" value="1"/>
</dbReference>
<protein>
    <submittedName>
        <fullName evidence="2">Phage-related protein</fullName>
    </submittedName>
</protein>
<name>A0A126R2L0_METOL</name>
<proteinExistence type="predicted"/>
<dbReference type="PATRIC" id="fig|294671.3.peg.1802"/>
<evidence type="ECO:0000313" key="2">
    <source>
        <dbReference type="EMBL" id="AMK16288.1"/>
    </source>
</evidence>
<feature type="region of interest" description="Disordered" evidence="1">
    <location>
        <begin position="105"/>
        <end position="131"/>
    </location>
</feature>
<feature type="compositionally biased region" description="Polar residues" evidence="1">
    <location>
        <begin position="122"/>
        <end position="131"/>
    </location>
</feature>
<gene>
    <name evidence="2" type="ORF">YLM1_1733</name>
</gene>
<dbReference type="EMBL" id="CP014265">
    <property type="protein sequence ID" value="AMK16288.1"/>
    <property type="molecule type" value="Genomic_DNA"/>
</dbReference>
<organism evidence="2 3">
    <name type="scientific">Methanobrevibacter olleyae</name>
    <dbReference type="NCBI Taxonomy" id="294671"/>
    <lineage>
        <taxon>Archaea</taxon>
        <taxon>Methanobacteriati</taxon>
        <taxon>Methanobacteriota</taxon>
        <taxon>Methanomada group</taxon>
        <taxon>Methanobacteria</taxon>
        <taxon>Methanobacteriales</taxon>
        <taxon>Methanobacteriaceae</taxon>
        <taxon>Methanobrevibacter</taxon>
    </lineage>
</organism>